<evidence type="ECO:0000313" key="7">
    <source>
        <dbReference type="EMBL" id="TDR77874.1"/>
    </source>
</evidence>
<dbReference type="InterPro" id="IPR043128">
    <property type="entry name" value="Rev_trsase/Diguanyl_cyclase"/>
</dbReference>
<dbReference type="InterPro" id="IPR001633">
    <property type="entry name" value="EAL_dom"/>
</dbReference>
<dbReference type="SMART" id="SM00086">
    <property type="entry name" value="PAC"/>
    <property type="match status" value="1"/>
</dbReference>
<dbReference type="SMART" id="SM00116">
    <property type="entry name" value="CBS"/>
    <property type="match status" value="4"/>
</dbReference>
<dbReference type="FunFam" id="3.20.20.450:FF:000001">
    <property type="entry name" value="Cyclic di-GMP phosphodiesterase yahA"/>
    <property type="match status" value="1"/>
</dbReference>
<dbReference type="InterPro" id="IPR000700">
    <property type="entry name" value="PAS-assoc_C"/>
</dbReference>
<dbReference type="Gene3D" id="3.10.580.10">
    <property type="entry name" value="CBS-domain"/>
    <property type="match status" value="2"/>
</dbReference>
<comment type="caution">
    <text evidence="7">The sequence shown here is derived from an EMBL/GenBank/DDBJ whole genome shotgun (WGS) entry which is preliminary data.</text>
</comment>
<dbReference type="SMART" id="SM00091">
    <property type="entry name" value="PAS"/>
    <property type="match status" value="1"/>
</dbReference>
<dbReference type="SMART" id="SM00052">
    <property type="entry name" value="EAL"/>
    <property type="match status" value="1"/>
</dbReference>
<name>A0A4R7B4G2_9NEIS</name>
<dbReference type="InterPro" id="IPR035919">
    <property type="entry name" value="EAL_sf"/>
</dbReference>
<dbReference type="EMBL" id="SNZP01000009">
    <property type="protein sequence ID" value="TDR77874.1"/>
    <property type="molecule type" value="Genomic_DNA"/>
</dbReference>
<dbReference type="SMART" id="SM00267">
    <property type="entry name" value="GGDEF"/>
    <property type="match status" value="1"/>
</dbReference>
<gene>
    <name evidence="7" type="ORF">DFP86_109115</name>
</gene>
<dbReference type="InterPro" id="IPR000160">
    <property type="entry name" value="GGDEF_dom"/>
</dbReference>
<reference evidence="7 8" key="1">
    <citation type="submission" date="2019-03" db="EMBL/GenBank/DDBJ databases">
        <title>Genomic Encyclopedia of Type Strains, Phase III (KMG-III): the genomes of soil and plant-associated and newly described type strains.</title>
        <authorList>
            <person name="Whitman W."/>
        </authorList>
    </citation>
    <scope>NUCLEOTIDE SEQUENCE [LARGE SCALE GENOMIC DNA]</scope>
    <source>
        <strain evidence="7 8">CECT 8976</strain>
    </source>
</reference>
<feature type="domain" description="EAL" evidence="4">
    <location>
        <begin position="578"/>
        <end position="832"/>
    </location>
</feature>
<dbReference type="PROSITE" id="PS51371">
    <property type="entry name" value="CBS"/>
    <property type="match status" value="3"/>
</dbReference>
<accession>A0A4R7B4G2</accession>
<dbReference type="InterPro" id="IPR000014">
    <property type="entry name" value="PAS"/>
</dbReference>
<feature type="domain" description="PAC" evidence="3">
    <location>
        <begin position="350"/>
        <end position="404"/>
    </location>
</feature>
<keyword evidence="1" id="KW-0129">CBS domain</keyword>
<feature type="domain" description="PAS" evidence="2">
    <location>
        <begin position="279"/>
        <end position="324"/>
    </location>
</feature>
<feature type="domain" description="GGDEF" evidence="5">
    <location>
        <begin position="436"/>
        <end position="569"/>
    </location>
</feature>
<dbReference type="SUPFAM" id="SSF54631">
    <property type="entry name" value="CBS-domain pair"/>
    <property type="match status" value="2"/>
</dbReference>
<dbReference type="Pfam" id="PF13426">
    <property type="entry name" value="PAS_9"/>
    <property type="match status" value="1"/>
</dbReference>
<dbReference type="Pfam" id="PF00571">
    <property type="entry name" value="CBS"/>
    <property type="match status" value="3"/>
</dbReference>
<dbReference type="PANTHER" id="PTHR44757:SF2">
    <property type="entry name" value="BIOFILM ARCHITECTURE MAINTENANCE PROTEIN MBAA"/>
    <property type="match status" value="1"/>
</dbReference>
<evidence type="ECO:0000259" key="2">
    <source>
        <dbReference type="PROSITE" id="PS50112"/>
    </source>
</evidence>
<dbReference type="Gene3D" id="3.20.20.450">
    <property type="entry name" value="EAL domain"/>
    <property type="match status" value="1"/>
</dbReference>
<feature type="domain" description="CBS" evidence="6">
    <location>
        <begin position="78"/>
        <end position="135"/>
    </location>
</feature>
<dbReference type="SUPFAM" id="SSF55073">
    <property type="entry name" value="Nucleotide cyclase"/>
    <property type="match status" value="1"/>
</dbReference>
<protein>
    <submittedName>
        <fullName evidence="7">Diguanylate cyclase/phosphodiesterase with PAS/PAC sensor(S)</fullName>
    </submittedName>
</protein>
<feature type="domain" description="CBS" evidence="6">
    <location>
        <begin position="13"/>
        <end position="72"/>
    </location>
</feature>
<evidence type="ECO:0000256" key="1">
    <source>
        <dbReference type="PROSITE-ProRule" id="PRU00703"/>
    </source>
</evidence>
<evidence type="ECO:0000259" key="3">
    <source>
        <dbReference type="PROSITE" id="PS50113"/>
    </source>
</evidence>
<dbReference type="InterPro" id="IPR029787">
    <property type="entry name" value="Nucleotide_cyclase"/>
</dbReference>
<feature type="domain" description="CBS" evidence="6">
    <location>
        <begin position="204"/>
        <end position="262"/>
    </location>
</feature>
<dbReference type="NCBIfam" id="TIGR00254">
    <property type="entry name" value="GGDEF"/>
    <property type="match status" value="1"/>
</dbReference>
<dbReference type="PANTHER" id="PTHR44757">
    <property type="entry name" value="DIGUANYLATE CYCLASE DGCP"/>
    <property type="match status" value="1"/>
</dbReference>
<dbReference type="RefSeq" id="WP_243729383.1">
    <property type="nucleotide sequence ID" value="NZ_SNZP01000009.1"/>
</dbReference>
<dbReference type="Gene3D" id="3.30.70.270">
    <property type="match status" value="1"/>
</dbReference>
<dbReference type="PROSITE" id="PS50883">
    <property type="entry name" value="EAL"/>
    <property type="match status" value="1"/>
</dbReference>
<dbReference type="InterPro" id="IPR035965">
    <property type="entry name" value="PAS-like_dom_sf"/>
</dbReference>
<dbReference type="SUPFAM" id="SSF55785">
    <property type="entry name" value="PYP-like sensor domain (PAS domain)"/>
    <property type="match status" value="1"/>
</dbReference>
<proteinExistence type="predicted"/>
<keyword evidence="8" id="KW-1185">Reference proteome</keyword>
<dbReference type="Proteomes" id="UP000295611">
    <property type="component" value="Unassembled WGS sequence"/>
</dbReference>
<dbReference type="NCBIfam" id="TIGR00229">
    <property type="entry name" value="sensory_box"/>
    <property type="match status" value="1"/>
</dbReference>
<dbReference type="CDD" id="cd01949">
    <property type="entry name" value="GGDEF"/>
    <property type="match status" value="1"/>
</dbReference>
<evidence type="ECO:0000313" key="8">
    <source>
        <dbReference type="Proteomes" id="UP000295611"/>
    </source>
</evidence>
<dbReference type="InterPro" id="IPR052155">
    <property type="entry name" value="Biofilm_reg_signaling"/>
</dbReference>
<dbReference type="SUPFAM" id="SSF141868">
    <property type="entry name" value="EAL domain-like"/>
    <property type="match status" value="1"/>
</dbReference>
<evidence type="ECO:0000259" key="6">
    <source>
        <dbReference type="PROSITE" id="PS51371"/>
    </source>
</evidence>
<organism evidence="7 8">
    <name type="scientific">Paludibacterium purpuratum</name>
    <dbReference type="NCBI Taxonomy" id="1144873"/>
    <lineage>
        <taxon>Bacteria</taxon>
        <taxon>Pseudomonadati</taxon>
        <taxon>Pseudomonadota</taxon>
        <taxon>Betaproteobacteria</taxon>
        <taxon>Neisseriales</taxon>
        <taxon>Chromobacteriaceae</taxon>
        <taxon>Paludibacterium</taxon>
    </lineage>
</organism>
<dbReference type="InterPro" id="IPR000644">
    <property type="entry name" value="CBS_dom"/>
</dbReference>
<dbReference type="Pfam" id="PF00563">
    <property type="entry name" value="EAL"/>
    <property type="match status" value="1"/>
</dbReference>
<dbReference type="Pfam" id="PF00990">
    <property type="entry name" value="GGDEF"/>
    <property type="match status" value="1"/>
</dbReference>
<dbReference type="CDD" id="cd00130">
    <property type="entry name" value="PAS"/>
    <property type="match status" value="1"/>
</dbReference>
<sequence length="836" mass="91997">MMSILFQPVTHIMSTEILRGSPDMLVREAAQRMSERRCSSILVVDESDRALGIWTETDAVRPEIFEAGAAPLRLADVMTSPVATLPPETTVQDAVVMFHDKRIRHALVAADHLPLGILSMTDIIRHQGSDSFLGLRRLDTVSMPSPCILDGTVDINDAVVQMRTQGRDAVVVRLSAATYGILTQRDVVRLMAQGQLAGPLSTVCSRSLKAVCGRTTLADARNLLLAHQIRHLGVLDGDGELVGLVGFSDILHSIEQAFLLELHQMLFERDRALSESQHSLMLAETVFESTMEGILITNGDGVIESVNPAFTRITGYHPDEVVGKVPGVLSSGKQAPEFRSHFWRCLRHDGRWQGEIINRHKDGSLYTAHLSVTAVVGEGDIHRHYVGVFSDITQSKQTEARLKFLASHDALTGLANRMLFTECLQESLECAAAGDLRLALMYIDLDRFKLLNDTLGLKAGDELLTRVADTLQDLMPEGSLIGRLASDEFVVLIPEVESVQQVACHAQALLSALSGDTVVAGHEVFVSASIGISLYPDDGRSAQHLLGNADAAMIRAKECGKNTFQFYAGDMNAHALERLSLESALRRGLAQNELELWYQPKVDLASGELCGAEALIRWRHPQRGLVPPDEFIPIAEDSSLIIAIGEWVLHTACRQLRRWRDADLRAGRIAVNVSGRQFKYGGIVETVRQTLQTHGLPSECLELEVTESVAMDEGEAMTGVLRQLQQLGVYLSIDDFGTGYSSLSYLKRLPVHGLKIDRSFIMDLHKDSDDVAITRAIISIAHSLGLDLVAEGVERPEQRDFLVAHGCQSGQGYFYSRPMPAEAFEQLLRHRRLALS</sequence>
<dbReference type="PROSITE" id="PS50887">
    <property type="entry name" value="GGDEF"/>
    <property type="match status" value="1"/>
</dbReference>
<dbReference type="PROSITE" id="PS50113">
    <property type="entry name" value="PAC"/>
    <property type="match status" value="1"/>
</dbReference>
<dbReference type="Gene3D" id="3.30.450.20">
    <property type="entry name" value="PAS domain"/>
    <property type="match status" value="1"/>
</dbReference>
<evidence type="ECO:0000259" key="4">
    <source>
        <dbReference type="PROSITE" id="PS50883"/>
    </source>
</evidence>
<dbReference type="PROSITE" id="PS50112">
    <property type="entry name" value="PAS"/>
    <property type="match status" value="1"/>
</dbReference>
<dbReference type="InterPro" id="IPR001610">
    <property type="entry name" value="PAC"/>
</dbReference>
<dbReference type="InterPro" id="IPR046342">
    <property type="entry name" value="CBS_dom_sf"/>
</dbReference>
<evidence type="ECO:0000259" key="5">
    <source>
        <dbReference type="PROSITE" id="PS50887"/>
    </source>
</evidence>
<dbReference type="AlphaFoldDB" id="A0A4R7B4G2"/>
<dbReference type="CDD" id="cd01948">
    <property type="entry name" value="EAL"/>
    <property type="match status" value="1"/>
</dbReference>